<dbReference type="InterPro" id="IPR056155">
    <property type="entry name" value="Beta-prop_IFT140_2nd"/>
</dbReference>
<evidence type="ECO:0000256" key="3">
    <source>
        <dbReference type="ARBA" id="ARBA00022737"/>
    </source>
</evidence>
<dbReference type="KEGG" id="mpp:MICPUCDRAFT_42853"/>
<dbReference type="RefSeq" id="XP_003063335.1">
    <property type="nucleotide sequence ID" value="XM_003063289.1"/>
</dbReference>
<keyword evidence="6" id="KW-0966">Cell projection</keyword>
<dbReference type="PANTHER" id="PTHR15722">
    <property type="entry name" value="IFT140/172-RELATED"/>
    <property type="match status" value="1"/>
</dbReference>
<evidence type="ECO:0000256" key="2">
    <source>
        <dbReference type="ARBA" id="ARBA00022574"/>
    </source>
</evidence>
<dbReference type="GO" id="GO:0030991">
    <property type="term" value="C:intraciliary transport particle A"/>
    <property type="evidence" value="ECO:0007669"/>
    <property type="project" value="TreeGrafter"/>
</dbReference>
<dbReference type="OMA" id="APESHAW"/>
<evidence type="ECO:0000256" key="7">
    <source>
        <dbReference type="SAM" id="MobiDB-lite"/>
    </source>
</evidence>
<dbReference type="Pfam" id="PF24760">
    <property type="entry name" value="TPR_IF140_C"/>
    <property type="match status" value="1"/>
</dbReference>
<gene>
    <name evidence="11" type="primary">IFT140</name>
    <name evidence="11" type="ORF">MICPUCDRAFT_42853</name>
</gene>
<dbReference type="EMBL" id="GG663748">
    <property type="protein sequence ID" value="EEH52471.1"/>
    <property type="molecule type" value="Genomic_DNA"/>
</dbReference>
<evidence type="ECO:0000313" key="11">
    <source>
        <dbReference type="EMBL" id="EEH52471.1"/>
    </source>
</evidence>
<feature type="compositionally biased region" description="Acidic residues" evidence="7">
    <location>
        <begin position="1385"/>
        <end position="1395"/>
    </location>
</feature>
<evidence type="ECO:0000259" key="10">
    <source>
        <dbReference type="Pfam" id="PF24762"/>
    </source>
</evidence>
<accession>C1N6G8</accession>
<keyword evidence="5" id="KW-0969">Cilium</keyword>
<feature type="domain" description="IF140/IFT172/WDR19 TPR" evidence="10">
    <location>
        <begin position="1137"/>
        <end position="1178"/>
    </location>
</feature>
<feature type="domain" description="IF140 C-terminal TPR" evidence="9">
    <location>
        <begin position="1186"/>
        <end position="1321"/>
    </location>
</feature>
<evidence type="ECO:0000256" key="6">
    <source>
        <dbReference type="ARBA" id="ARBA00023273"/>
    </source>
</evidence>
<dbReference type="eggNOG" id="KOG3617">
    <property type="taxonomic scope" value="Eukaryota"/>
</dbReference>
<evidence type="ECO:0000256" key="1">
    <source>
        <dbReference type="ARBA" id="ARBA00004138"/>
    </source>
</evidence>
<dbReference type="SMART" id="SM00320">
    <property type="entry name" value="WD40"/>
    <property type="match status" value="4"/>
</dbReference>
<dbReference type="Gene3D" id="2.130.10.10">
    <property type="entry name" value="YVTN repeat-like/Quinoprotein amine dehydrogenase"/>
    <property type="match status" value="1"/>
</dbReference>
<dbReference type="GO" id="GO:0005930">
    <property type="term" value="C:axoneme"/>
    <property type="evidence" value="ECO:0007669"/>
    <property type="project" value="TreeGrafter"/>
</dbReference>
<dbReference type="InterPro" id="IPR056156">
    <property type="entry name" value="TPR_IF140_C"/>
</dbReference>
<sequence length="1395" mass="147644">MGGSSVYFRSTLGASDGARSPSDVAWSPPGALNPLDPACASPVVAVAFDDGAVGVYTEEGEPLDADVALIVEPSSRKKTKPSARDDGDDDDERSKSKSKPTSKRDHVAWHPSRPLLACASSRGVLHLWSRPDRHLSRVPAGDNLHESSDAAAVANGGGTAGGTAGGAPITALAWSDDGARLLSGDARGVIVAWRVDDRGRLKRTTSVSVEGVVITHVVAPSSRSNTSGSAASAPTRYYFATRDVDDAGRGAVYTARDDADDGGDPAPSMLFELDAGVSELLHRRVKAEKEKVSGGVFDGERLVTDIAGCVRVYDLERDGANYALLPPSSGAGSTPDVAARRLTCVAFDRGSGVLACGRADGRVAMFRRDAAATRTTTTRGLDANRRGGSEPSPDEDATSWTRVAGFATASGLREIAFGPDGARSMSARGDETAAAMTRATLDDKTRDGVSISRVSASDVVVEALDGSRLPAFLRADMKVTGADATATHALVWNSRRAKTYELAGRGAGVGGGDGGYVHVASFKSSRAMAMHRETVFASGKARVEVCTLSGVVKDALAYEATHGAAPLGVVAVWDVDADVVLSFDFLRRCGRVPETFGWDARVGSLLGVQTGKAEKTDGGDDDDDDDAGEDKKLKTLEDHRDDDDEGGFDLSRDADNPGVVVYTLFATSTAIAPQETHPLPPGYEALLGLRAPSLYVCKKNRDENVAEASSSSSPSPSRSGGGAKTDGVCFSITMRDFAGVESASSETIDALIAFAMKLAMKDHDGAYKAVKTMTGAAAWRAAARGCIRNKRLEAAEFCLGNMGHLRGARAARDARKEPELDARVAAVAVHLGLVEEAERLYERCGRHDLLNELLQASGRWDEALRVASARDRIHLKTTHYNRAKHLETTGDARGAIEGYERAGRAADEVMRLFFQRGDVDGAEAYVTSRSGHDAKLTRWWGKYCESVGETERAMVAYEHAKDYLSLTRMYAAAGEWDAAEKIVKDADDAAAAFHLARSFEARDATSEALEFFELSGRYGHAARLARLRGMDGELFALALKSRQRRTMLDAAAYFLESGDVSKAAKLFHAAGSRERAIELCFASGLHDQLAGFIDDVLAAGKTSPGEDGTSTDAGGGVVDAALLARCAEYFAANGRASEKIVFFAGVSRAREVYILAANYLRTLPWQDDADLAKQIATFYQKAKAIDHLVAFYESVARAEIDEFRDYDKGLAALENAIAALEKAGGGGDAAANAKLASLRQRAALVGRFVETRARLKIAPDAQASLAAARDLLADATAAARRDGDAATASVAVRPGDVYAMMIEHVYARGDANGACDLLEEMSREGVVVGPYVDDHVVAAATRDAGRTLSLLKGGGVRDSGLVQGVTLGIDGGVVDEEWSPPPPPEDFDDDDDDDA</sequence>
<feature type="region of interest" description="Disordered" evidence="7">
    <location>
        <begin position="611"/>
        <end position="652"/>
    </location>
</feature>
<dbReference type="InterPro" id="IPR056168">
    <property type="entry name" value="TPR_IF140/IFT172/WDR19"/>
</dbReference>
<dbReference type="InterPro" id="IPR001680">
    <property type="entry name" value="WD40_rpt"/>
</dbReference>
<dbReference type="PANTHER" id="PTHR15722:SF7">
    <property type="entry name" value="INTRAFLAGELLAR TRANSPORT PROTEIN 140 HOMOLOG"/>
    <property type="match status" value="1"/>
</dbReference>
<name>C1N6G8_MICPC</name>
<feature type="region of interest" description="Disordered" evidence="7">
    <location>
        <begin position="66"/>
        <end position="108"/>
    </location>
</feature>
<keyword evidence="11" id="KW-0282">Flagellum</keyword>
<dbReference type="STRING" id="564608.C1N6G8"/>
<feature type="region of interest" description="Disordered" evidence="7">
    <location>
        <begin position="374"/>
        <end position="398"/>
    </location>
</feature>
<dbReference type="Pfam" id="PF24762">
    <property type="entry name" value="TPR_IF140-IFT172"/>
    <property type="match status" value="2"/>
</dbReference>
<feature type="region of interest" description="Disordered" evidence="7">
    <location>
        <begin position="1371"/>
        <end position="1395"/>
    </location>
</feature>
<dbReference type="GeneID" id="9688970"/>
<dbReference type="GO" id="GO:0035721">
    <property type="term" value="P:intraciliary retrograde transport"/>
    <property type="evidence" value="ECO:0007669"/>
    <property type="project" value="TreeGrafter"/>
</dbReference>
<dbReference type="SUPFAM" id="SSF69322">
    <property type="entry name" value="Tricorn protease domain 2"/>
    <property type="match status" value="1"/>
</dbReference>
<proteinExistence type="predicted"/>
<dbReference type="GO" id="GO:0036064">
    <property type="term" value="C:ciliary basal body"/>
    <property type="evidence" value="ECO:0007669"/>
    <property type="project" value="TreeGrafter"/>
</dbReference>
<feature type="compositionally biased region" description="Basic and acidic residues" evidence="7">
    <location>
        <begin position="629"/>
        <end position="639"/>
    </location>
</feature>
<feature type="region of interest" description="Disordered" evidence="7">
    <location>
        <begin position="1"/>
        <end position="38"/>
    </location>
</feature>
<feature type="domain" description="IFT140 second beta-propeller" evidence="8">
    <location>
        <begin position="449"/>
        <end position="564"/>
    </location>
</feature>
<dbReference type="Gene3D" id="1.25.40.470">
    <property type="match status" value="1"/>
</dbReference>
<feature type="compositionally biased region" description="Acidic residues" evidence="7">
    <location>
        <begin position="619"/>
        <end position="628"/>
    </location>
</feature>
<dbReference type="Proteomes" id="UP000001876">
    <property type="component" value="Unassembled WGS sequence"/>
</dbReference>
<reference evidence="11 12" key="1">
    <citation type="journal article" date="2009" name="Science">
        <title>Green evolution and dynamic adaptations revealed by genomes of the marine picoeukaryotes Micromonas.</title>
        <authorList>
            <person name="Worden A.Z."/>
            <person name="Lee J.H."/>
            <person name="Mock T."/>
            <person name="Rouze P."/>
            <person name="Simmons M.P."/>
            <person name="Aerts A.L."/>
            <person name="Allen A.E."/>
            <person name="Cuvelier M.L."/>
            <person name="Derelle E."/>
            <person name="Everett M.V."/>
            <person name="Foulon E."/>
            <person name="Grimwood J."/>
            <person name="Gundlach H."/>
            <person name="Henrissat B."/>
            <person name="Napoli C."/>
            <person name="McDonald S.M."/>
            <person name="Parker M.S."/>
            <person name="Rombauts S."/>
            <person name="Salamov A."/>
            <person name="Von Dassow P."/>
            <person name="Badger J.H."/>
            <person name="Coutinho P.M."/>
            <person name="Demir E."/>
            <person name="Dubchak I."/>
            <person name="Gentemann C."/>
            <person name="Eikrem W."/>
            <person name="Gready J.E."/>
            <person name="John U."/>
            <person name="Lanier W."/>
            <person name="Lindquist E.A."/>
            <person name="Lucas S."/>
            <person name="Mayer K.F."/>
            <person name="Moreau H."/>
            <person name="Not F."/>
            <person name="Otillar R."/>
            <person name="Panaud O."/>
            <person name="Pangilinan J."/>
            <person name="Paulsen I."/>
            <person name="Piegu B."/>
            <person name="Poliakov A."/>
            <person name="Robbens S."/>
            <person name="Schmutz J."/>
            <person name="Toulza E."/>
            <person name="Wyss T."/>
            <person name="Zelensky A."/>
            <person name="Zhou K."/>
            <person name="Armbrust E.V."/>
            <person name="Bhattacharya D."/>
            <person name="Goodenough U.W."/>
            <person name="Van de Peer Y."/>
            <person name="Grigoriev I.V."/>
        </authorList>
    </citation>
    <scope>NUCLEOTIDE SEQUENCE [LARGE SCALE GENOMIC DNA]</scope>
    <source>
        <strain evidence="11 12">CCMP1545</strain>
    </source>
</reference>
<evidence type="ECO:0000256" key="4">
    <source>
        <dbReference type="ARBA" id="ARBA00022803"/>
    </source>
</evidence>
<comment type="subcellular location">
    <subcellularLocation>
        <location evidence="1">Cell projection</location>
        <location evidence="1">Cilium</location>
    </subcellularLocation>
</comment>
<keyword evidence="12" id="KW-1185">Reference proteome</keyword>
<keyword evidence="3" id="KW-0677">Repeat</keyword>
<dbReference type="InterPro" id="IPR015943">
    <property type="entry name" value="WD40/YVTN_repeat-like_dom_sf"/>
</dbReference>
<evidence type="ECO:0000256" key="5">
    <source>
        <dbReference type="ARBA" id="ARBA00023069"/>
    </source>
</evidence>
<protein>
    <submittedName>
        <fullName evidence="11">Intraflagellar transport protein 140</fullName>
    </submittedName>
</protein>
<keyword evidence="2" id="KW-0853">WD repeat</keyword>
<dbReference type="OrthoDB" id="10258787at2759"/>
<evidence type="ECO:0000259" key="9">
    <source>
        <dbReference type="Pfam" id="PF24760"/>
    </source>
</evidence>
<evidence type="ECO:0000259" key="8">
    <source>
        <dbReference type="Pfam" id="PF23385"/>
    </source>
</evidence>
<feature type="domain" description="IF140/IFT172/WDR19 TPR" evidence="10">
    <location>
        <begin position="764"/>
        <end position="1096"/>
    </location>
</feature>
<organism evidence="12">
    <name type="scientific">Micromonas pusilla (strain CCMP1545)</name>
    <name type="common">Picoplanktonic green alga</name>
    <dbReference type="NCBI Taxonomy" id="564608"/>
    <lineage>
        <taxon>Eukaryota</taxon>
        <taxon>Viridiplantae</taxon>
        <taxon>Chlorophyta</taxon>
        <taxon>Mamiellophyceae</taxon>
        <taxon>Mamiellales</taxon>
        <taxon>Mamiellaceae</taxon>
        <taxon>Micromonas</taxon>
    </lineage>
</organism>
<evidence type="ECO:0000313" key="12">
    <source>
        <dbReference type="Proteomes" id="UP000001876"/>
    </source>
</evidence>
<dbReference type="Pfam" id="PF23385">
    <property type="entry name" value="Beta-prop_IFT140_2nd"/>
    <property type="match status" value="1"/>
</dbReference>
<keyword evidence="4" id="KW-0802">TPR repeat</keyword>